<dbReference type="SUPFAM" id="SSF47413">
    <property type="entry name" value="lambda repressor-like DNA-binding domains"/>
    <property type="match status" value="1"/>
</dbReference>
<comment type="caution">
    <text evidence="2">The sequence shown here is derived from an EMBL/GenBank/DDBJ whole genome shotgun (WGS) entry which is preliminary data.</text>
</comment>
<evidence type="ECO:0000313" key="2">
    <source>
        <dbReference type="EMBL" id="OIV37381.1"/>
    </source>
</evidence>
<protein>
    <recommendedName>
        <fullName evidence="1">HTH cro/C1-type domain-containing protein</fullName>
    </recommendedName>
</protein>
<organism evidence="2 3">
    <name type="scientific">Mangrovactinospora gilvigrisea</name>
    <dbReference type="NCBI Taxonomy" id="1428644"/>
    <lineage>
        <taxon>Bacteria</taxon>
        <taxon>Bacillati</taxon>
        <taxon>Actinomycetota</taxon>
        <taxon>Actinomycetes</taxon>
        <taxon>Kitasatosporales</taxon>
        <taxon>Streptomycetaceae</taxon>
        <taxon>Mangrovactinospora</taxon>
    </lineage>
</organism>
<evidence type="ECO:0000259" key="1">
    <source>
        <dbReference type="PROSITE" id="PS50943"/>
    </source>
</evidence>
<proteinExistence type="predicted"/>
<sequence length="460" mass="50266">MSERGPKAVPASLLQRSDFATACATGDYAAVLSIVRKYGGIGFTNSHLARRIGVTPSRIAEYLSGTRRSQDIDLIRRICDGLAIPGHMLGLAPRPWEQSTADWARAHGMPVADALEDGRGLLFPDGALIPTAENPDLTRAAHKWIIASPEPLEGIENGGRVDAAILDRLFDVAQQLRITDDHYGGETTFTLVEPEVRFALRLLSVGSFTPEGRAKMLRIVGELTQLAGWAAYDAGWHRTANRYYATALRAASLCGDTMMGVYVMSSLAFQAAGELQIEDALDYTASARAGGAHVLTPGVRSLLDTWDARALSLAGPDQRERFRRSLGSAVQHFERRDAEQDPNWLYWFVHPESMAEIGRGYTRTGDPQQGLSVLARGDDDGVASERDKILYDIYRAEALAGLGEIEEAADRAIRAVHANSRTAAIGQSRAVGYLRDLGQVLSKHTRQPRVRDLHEILKLA</sequence>
<dbReference type="GO" id="GO:0003677">
    <property type="term" value="F:DNA binding"/>
    <property type="evidence" value="ECO:0007669"/>
    <property type="project" value="InterPro"/>
</dbReference>
<dbReference type="InterPro" id="IPR001387">
    <property type="entry name" value="Cro/C1-type_HTH"/>
</dbReference>
<dbReference type="RefSeq" id="WP_071656640.1">
    <property type="nucleotide sequence ID" value="NZ_MLCF01000054.1"/>
</dbReference>
<accession>A0A1J7BFN4</accession>
<dbReference type="STRING" id="1428644.BIV57_11225"/>
<dbReference type="Proteomes" id="UP000243342">
    <property type="component" value="Unassembled WGS sequence"/>
</dbReference>
<reference evidence="2 3" key="1">
    <citation type="submission" date="2016-10" db="EMBL/GenBank/DDBJ databases">
        <title>Genome sequence of Streptomyces gilvigriseus MUSC 26.</title>
        <authorList>
            <person name="Lee L.-H."/>
            <person name="Ser H.-L."/>
        </authorList>
    </citation>
    <scope>NUCLEOTIDE SEQUENCE [LARGE SCALE GENOMIC DNA]</scope>
    <source>
        <strain evidence="2 3">MUSC 26</strain>
    </source>
</reference>
<keyword evidence="3" id="KW-1185">Reference proteome</keyword>
<dbReference type="PROSITE" id="PS50943">
    <property type="entry name" value="HTH_CROC1"/>
    <property type="match status" value="1"/>
</dbReference>
<dbReference type="InterPro" id="IPR010982">
    <property type="entry name" value="Lambda_DNA-bd_dom_sf"/>
</dbReference>
<dbReference type="EMBL" id="MLCF01000054">
    <property type="protein sequence ID" value="OIV37381.1"/>
    <property type="molecule type" value="Genomic_DNA"/>
</dbReference>
<dbReference type="CDD" id="cd00093">
    <property type="entry name" value="HTH_XRE"/>
    <property type="match status" value="1"/>
</dbReference>
<name>A0A1J7BFN4_9ACTN</name>
<feature type="domain" description="HTH cro/C1-type" evidence="1">
    <location>
        <begin position="48"/>
        <end position="89"/>
    </location>
</feature>
<gene>
    <name evidence="2" type="ORF">BIV57_11225</name>
</gene>
<dbReference type="AlphaFoldDB" id="A0A1J7BFN4"/>
<evidence type="ECO:0000313" key="3">
    <source>
        <dbReference type="Proteomes" id="UP000243342"/>
    </source>
</evidence>